<dbReference type="Gramene" id="ORGLA06G0033100.1">
    <property type="protein sequence ID" value="ORGLA06G0033100.1"/>
    <property type="gene ID" value="ORGLA06G0033100"/>
</dbReference>
<organism evidence="2 3">
    <name type="scientific">Oryza glaberrima</name>
    <name type="common">African rice</name>
    <dbReference type="NCBI Taxonomy" id="4538"/>
    <lineage>
        <taxon>Eukaryota</taxon>
        <taxon>Viridiplantae</taxon>
        <taxon>Streptophyta</taxon>
        <taxon>Embryophyta</taxon>
        <taxon>Tracheophyta</taxon>
        <taxon>Spermatophyta</taxon>
        <taxon>Magnoliopsida</taxon>
        <taxon>Liliopsida</taxon>
        <taxon>Poales</taxon>
        <taxon>Poaceae</taxon>
        <taxon>BOP clade</taxon>
        <taxon>Oryzoideae</taxon>
        <taxon>Oryzeae</taxon>
        <taxon>Oryzinae</taxon>
        <taxon>Oryza</taxon>
    </lineage>
</organism>
<dbReference type="AlphaFoldDB" id="I1PZL8"/>
<feature type="region of interest" description="Disordered" evidence="1">
    <location>
        <begin position="182"/>
        <end position="232"/>
    </location>
</feature>
<dbReference type="Proteomes" id="UP000007306">
    <property type="component" value="Chromosome 6"/>
</dbReference>
<evidence type="ECO:0000313" key="3">
    <source>
        <dbReference type="Proteomes" id="UP000007306"/>
    </source>
</evidence>
<dbReference type="OMA" id="QQMERRS"/>
<dbReference type="KEGG" id="ogl:127776789"/>
<sequence>MAFPREGGGGNGGDGEAREERVSSGYYSSSSAARQHGSEQPPPTQQMERRSSAAAAEEEGVGVVLVGSGDPGRIPAAVFERDTSESNKDWSMMSTESVFALQVAPSSDFTGFFLAHPELMDIATPPRSSSSSAAAAAAAGEAVGHAHSAQFESIPELGEATMRIQGQYSFAFPNLVEVKRHSAKNPQEDQPMSATMATAAAAAAAETTAPAPVRAETSSKPEEAPAKAATKGGWLPCFPCC</sequence>
<proteinExistence type="predicted"/>
<feature type="compositionally biased region" description="Low complexity" evidence="1">
    <location>
        <begin position="194"/>
        <end position="216"/>
    </location>
</feature>
<gene>
    <name evidence="2" type="primary">LOC127776789</name>
</gene>
<feature type="region of interest" description="Disordered" evidence="1">
    <location>
        <begin position="1"/>
        <end position="72"/>
    </location>
</feature>
<dbReference type="HOGENOM" id="CLU_097782_0_0_1"/>
<dbReference type="PANTHER" id="PTHR33673">
    <property type="entry name" value="SUPPRESSOR SRP40-LIKE PROTEIN"/>
    <property type="match status" value="1"/>
</dbReference>
<dbReference type="PANTHER" id="PTHR33673:SF2">
    <property type="entry name" value="OS06G0150000 PROTEIN"/>
    <property type="match status" value="1"/>
</dbReference>
<keyword evidence="3" id="KW-1185">Reference proteome</keyword>
<feature type="compositionally biased region" description="Gly residues" evidence="1">
    <location>
        <begin position="1"/>
        <end position="14"/>
    </location>
</feature>
<feature type="compositionally biased region" description="Polar residues" evidence="1">
    <location>
        <begin position="184"/>
        <end position="193"/>
    </location>
</feature>
<dbReference type="eggNOG" id="ENOG502R5UH">
    <property type="taxonomic scope" value="Eukaryota"/>
</dbReference>
<dbReference type="EnsemblPlants" id="ORGLA06G0033100.1">
    <property type="protein sequence ID" value="ORGLA06G0033100.1"/>
    <property type="gene ID" value="ORGLA06G0033100"/>
</dbReference>
<reference evidence="2" key="1">
    <citation type="submission" date="2015-06" db="UniProtKB">
        <authorList>
            <consortium name="EnsemblPlants"/>
        </authorList>
    </citation>
    <scope>IDENTIFICATION</scope>
</reference>
<dbReference type="RefSeq" id="XP_052159296.1">
    <property type="nucleotide sequence ID" value="XM_052303336.1"/>
</dbReference>
<reference evidence="2 3" key="2">
    <citation type="submission" date="2018-04" db="EMBL/GenBank/DDBJ databases">
        <title>OglaRS2 (Oryza glaberrima Reference Sequence Version 2).</title>
        <authorList>
            <person name="Zhang J."/>
            <person name="Kudrna D."/>
            <person name="Lee S."/>
            <person name="Talag J."/>
            <person name="Rajasekar S."/>
            <person name="Wing R.A."/>
        </authorList>
    </citation>
    <scope>NUCLEOTIDE SEQUENCE [LARGE SCALE GENOMIC DNA]</scope>
    <source>
        <strain evidence="2 3">cv. IRGC 96717</strain>
    </source>
</reference>
<protein>
    <submittedName>
        <fullName evidence="2">Uncharacterized protein</fullName>
    </submittedName>
</protein>
<name>I1PZL8_ORYGL</name>
<evidence type="ECO:0000313" key="2">
    <source>
        <dbReference type="EnsemblPlants" id="ORGLA06G0033100.1"/>
    </source>
</evidence>
<evidence type="ECO:0000256" key="1">
    <source>
        <dbReference type="SAM" id="MobiDB-lite"/>
    </source>
</evidence>
<dbReference type="GeneID" id="127776789"/>
<accession>I1PZL8</accession>